<comment type="caution">
    <text evidence="3">The sequence shown here is derived from an EMBL/GenBank/DDBJ whole genome shotgun (WGS) entry which is preliminary data.</text>
</comment>
<evidence type="ECO:0000256" key="2">
    <source>
        <dbReference type="SAM" id="SignalP"/>
    </source>
</evidence>
<dbReference type="AlphaFoldDB" id="A0A9J6BSI8"/>
<feature type="coiled-coil region" evidence="1">
    <location>
        <begin position="77"/>
        <end position="104"/>
    </location>
</feature>
<accession>A0A9J6BSI8</accession>
<dbReference type="Gene3D" id="1.20.5.340">
    <property type="match status" value="1"/>
</dbReference>
<evidence type="ECO:0000313" key="3">
    <source>
        <dbReference type="EMBL" id="KAG5672849.1"/>
    </source>
</evidence>
<organism evidence="3 4">
    <name type="scientific">Polypedilum vanderplanki</name>
    <name type="common">Sleeping chironomid midge</name>
    <dbReference type="NCBI Taxonomy" id="319348"/>
    <lineage>
        <taxon>Eukaryota</taxon>
        <taxon>Metazoa</taxon>
        <taxon>Ecdysozoa</taxon>
        <taxon>Arthropoda</taxon>
        <taxon>Hexapoda</taxon>
        <taxon>Insecta</taxon>
        <taxon>Pterygota</taxon>
        <taxon>Neoptera</taxon>
        <taxon>Endopterygota</taxon>
        <taxon>Diptera</taxon>
        <taxon>Nematocera</taxon>
        <taxon>Chironomoidea</taxon>
        <taxon>Chironomidae</taxon>
        <taxon>Chironominae</taxon>
        <taxon>Polypedilum</taxon>
        <taxon>Polypedilum</taxon>
    </lineage>
</organism>
<gene>
    <name evidence="3" type="ORF">PVAND_002938</name>
</gene>
<evidence type="ECO:0000256" key="1">
    <source>
        <dbReference type="SAM" id="Coils"/>
    </source>
</evidence>
<keyword evidence="2" id="KW-0732">Signal</keyword>
<proteinExistence type="predicted"/>
<feature type="chain" id="PRO_5039889239" description="Secreted protein" evidence="2">
    <location>
        <begin position="20"/>
        <end position="131"/>
    </location>
</feature>
<keyword evidence="4" id="KW-1185">Reference proteome</keyword>
<dbReference type="EMBL" id="JADBJN010000003">
    <property type="protein sequence ID" value="KAG5672849.1"/>
    <property type="molecule type" value="Genomic_DNA"/>
</dbReference>
<feature type="signal peptide" evidence="2">
    <location>
        <begin position="1"/>
        <end position="19"/>
    </location>
</feature>
<reference evidence="3" key="1">
    <citation type="submission" date="2021-03" db="EMBL/GenBank/DDBJ databases">
        <title>Chromosome level genome of the anhydrobiotic midge Polypedilum vanderplanki.</title>
        <authorList>
            <person name="Yoshida Y."/>
            <person name="Kikawada T."/>
            <person name="Gusev O."/>
        </authorList>
    </citation>
    <scope>NUCLEOTIDE SEQUENCE</scope>
    <source>
        <strain evidence="3">NIAS01</strain>
        <tissue evidence="3">Whole body or cell culture</tissue>
    </source>
</reference>
<dbReference type="Proteomes" id="UP001107558">
    <property type="component" value="Chromosome 3"/>
</dbReference>
<name>A0A9J6BSI8_POLVA</name>
<evidence type="ECO:0008006" key="5">
    <source>
        <dbReference type="Google" id="ProtNLM"/>
    </source>
</evidence>
<evidence type="ECO:0000313" key="4">
    <source>
        <dbReference type="Proteomes" id="UP001107558"/>
    </source>
</evidence>
<keyword evidence="1" id="KW-0175">Coiled coil</keyword>
<sequence length="131" mass="14481">MELWKFILLTYLSVIVIEGVPSINFVSEDGSHFEDELEGSLRQAGTSASHGLFQRWKEKRKTTAIPLTTTTLGPATLADLNLRIQQLEDQINNLFNAMTLEEQQIAAMSQQITSMSQVLNAVFNAVIAPSG</sequence>
<protein>
    <recommendedName>
        <fullName evidence="5">Secreted protein</fullName>
    </recommendedName>
</protein>